<protein>
    <submittedName>
        <fullName evidence="2">Uncharacterized protein</fullName>
    </submittedName>
</protein>
<keyword evidence="3" id="KW-1185">Reference proteome</keyword>
<dbReference type="EMBL" id="CAJZBQ010000014">
    <property type="protein sequence ID" value="CAG9315697.1"/>
    <property type="molecule type" value="Genomic_DNA"/>
</dbReference>
<feature type="transmembrane region" description="Helical" evidence="1">
    <location>
        <begin position="38"/>
        <end position="56"/>
    </location>
</feature>
<evidence type="ECO:0000313" key="2">
    <source>
        <dbReference type="EMBL" id="CAG9315697.1"/>
    </source>
</evidence>
<accession>A0AAU9IR50</accession>
<keyword evidence="1" id="KW-0472">Membrane</keyword>
<dbReference type="AlphaFoldDB" id="A0AAU9IR50"/>
<reference evidence="2" key="1">
    <citation type="submission" date="2021-09" db="EMBL/GenBank/DDBJ databases">
        <authorList>
            <consortium name="AG Swart"/>
            <person name="Singh M."/>
            <person name="Singh A."/>
            <person name="Seah K."/>
            <person name="Emmerich C."/>
        </authorList>
    </citation>
    <scope>NUCLEOTIDE SEQUENCE</scope>
    <source>
        <strain evidence="2">ATCC30299</strain>
    </source>
</reference>
<proteinExistence type="predicted"/>
<evidence type="ECO:0000313" key="3">
    <source>
        <dbReference type="Proteomes" id="UP001162131"/>
    </source>
</evidence>
<evidence type="ECO:0000256" key="1">
    <source>
        <dbReference type="SAM" id="Phobius"/>
    </source>
</evidence>
<feature type="transmembrane region" description="Helical" evidence="1">
    <location>
        <begin position="68"/>
        <end position="86"/>
    </location>
</feature>
<comment type="caution">
    <text evidence="2">The sequence shown here is derived from an EMBL/GenBank/DDBJ whole genome shotgun (WGS) entry which is preliminary data.</text>
</comment>
<feature type="transmembrane region" description="Helical" evidence="1">
    <location>
        <begin position="98"/>
        <end position="117"/>
    </location>
</feature>
<keyword evidence="1" id="KW-1133">Transmembrane helix</keyword>
<gene>
    <name evidence="2" type="ORF">BSTOLATCC_MIC14447</name>
</gene>
<keyword evidence="1" id="KW-0812">Transmembrane</keyword>
<sequence>MLLQLISHLKNMAVWSAWNYLSSTGKFDPKHQSYAHPIVSYLITITSCFFLLWKLSDEKDTKPTSTQLKLGIFLFIYAFIVFISRWRQDKQIAIYDMFWQCNVSLIITALSSILGRIDIMCAGAAAVALDQTLYWLDAISFLLTGKFKLGVARYLTWKETTWTKVLTATHHLWFIPLTLLAAEEMPWRSFPMSVWMVILVTNMSRLCIPFEIPFKTQMKYMNVNCVHECWKDIKFPLFHIFDHKGWLGAFVLLNFNWNGGNFVGFLIYKFIADFAYGS</sequence>
<dbReference type="Proteomes" id="UP001162131">
    <property type="component" value="Unassembled WGS sequence"/>
</dbReference>
<organism evidence="2 3">
    <name type="scientific">Blepharisma stoltei</name>
    <dbReference type="NCBI Taxonomy" id="1481888"/>
    <lineage>
        <taxon>Eukaryota</taxon>
        <taxon>Sar</taxon>
        <taxon>Alveolata</taxon>
        <taxon>Ciliophora</taxon>
        <taxon>Postciliodesmatophora</taxon>
        <taxon>Heterotrichea</taxon>
        <taxon>Heterotrichida</taxon>
        <taxon>Blepharismidae</taxon>
        <taxon>Blepharisma</taxon>
    </lineage>
</organism>
<name>A0AAU9IR50_9CILI</name>